<feature type="compositionally biased region" description="Basic and acidic residues" evidence="6">
    <location>
        <begin position="64"/>
        <end position="74"/>
    </location>
</feature>
<keyword evidence="1" id="KW-1003">Cell membrane</keyword>
<dbReference type="PANTHER" id="PTHR37011:SF2">
    <property type="entry name" value="LIPOPROTEIN"/>
    <property type="match status" value="1"/>
</dbReference>
<dbReference type="Proteomes" id="UP000243534">
    <property type="component" value="Unassembled WGS sequence"/>
</dbReference>
<dbReference type="PANTHER" id="PTHR37011">
    <property type="entry name" value="POT FAMILY PEPTIDE TRANSPORT PROTEIN-RELATED"/>
    <property type="match status" value="1"/>
</dbReference>
<name>A0A1E7Z1U3_9GAMM</name>
<dbReference type="RefSeq" id="WP_070134430.1">
    <property type="nucleotide sequence ID" value="NZ_LJAM02000112.1"/>
</dbReference>
<keyword evidence="2 7" id="KW-0732">Signal</keyword>
<keyword evidence="5" id="KW-0449">Lipoprotein</keyword>
<dbReference type="PROSITE" id="PS51257">
    <property type="entry name" value="PROKAR_LIPOPROTEIN"/>
    <property type="match status" value="1"/>
</dbReference>
<dbReference type="SUPFAM" id="SSF50182">
    <property type="entry name" value="Sm-like ribonucleoproteins"/>
    <property type="match status" value="1"/>
</dbReference>
<comment type="caution">
    <text evidence="9">The sequence shown here is derived from an EMBL/GenBank/DDBJ whole genome shotgun (WGS) entry which is preliminary data.</text>
</comment>
<organism evidence="9 10">
    <name type="scientific">Candidatus Erwinia dacicola</name>
    <dbReference type="NCBI Taxonomy" id="252393"/>
    <lineage>
        <taxon>Bacteria</taxon>
        <taxon>Pseudomonadati</taxon>
        <taxon>Pseudomonadota</taxon>
        <taxon>Gammaproteobacteria</taxon>
        <taxon>Enterobacterales</taxon>
        <taxon>Erwiniaceae</taxon>
        <taxon>Erwinia</taxon>
    </lineage>
</organism>
<evidence type="ECO:0000256" key="4">
    <source>
        <dbReference type="ARBA" id="ARBA00023139"/>
    </source>
</evidence>
<dbReference type="OrthoDB" id="6520455at2"/>
<dbReference type="NCBIfam" id="NF033216">
    <property type="entry name" value="lipo_YgdI_YgdR"/>
    <property type="match status" value="1"/>
</dbReference>
<evidence type="ECO:0000256" key="2">
    <source>
        <dbReference type="ARBA" id="ARBA00022729"/>
    </source>
</evidence>
<proteinExistence type="predicted"/>
<dbReference type="Pfam" id="PF06004">
    <property type="entry name" value="DUF903"/>
    <property type="match status" value="1"/>
</dbReference>
<sequence length="74" mass="8043">MKKLAAVIAACTMTFTLAACSSNYVMHTNDGRTIVSDGKPVVDNDTGMISYKDANGNKQQINRSDVKEMVETNQ</sequence>
<gene>
    <name evidence="9" type="ORF">BBW68_08360</name>
</gene>
<evidence type="ECO:0000256" key="5">
    <source>
        <dbReference type="ARBA" id="ARBA00023288"/>
    </source>
</evidence>
<keyword evidence="3" id="KW-0472">Membrane</keyword>
<feature type="chain" id="PRO_5009209277" description="Lipoprotein YgdI/YgdR-like SH3-like domain-containing protein" evidence="7">
    <location>
        <begin position="19"/>
        <end position="74"/>
    </location>
</feature>
<evidence type="ECO:0000256" key="7">
    <source>
        <dbReference type="SAM" id="SignalP"/>
    </source>
</evidence>
<feature type="domain" description="Lipoprotein YgdI/YgdR-like SH3-like" evidence="8">
    <location>
        <begin position="23"/>
        <end position="71"/>
    </location>
</feature>
<dbReference type="InterPro" id="IPR010920">
    <property type="entry name" value="LSM_dom_sf"/>
</dbReference>
<evidence type="ECO:0000256" key="3">
    <source>
        <dbReference type="ARBA" id="ARBA00023136"/>
    </source>
</evidence>
<protein>
    <recommendedName>
        <fullName evidence="8">Lipoprotein YgdI/YgdR-like SH3-like domain-containing protein</fullName>
    </recommendedName>
</protein>
<dbReference type="InterPro" id="IPR047807">
    <property type="entry name" value="YgdI/YgdR-like_SH3-like"/>
</dbReference>
<feature type="signal peptide" evidence="7">
    <location>
        <begin position="1"/>
        <end position="18"/>
    </location>
</feature>
<reference evidence="9 10" key="1">
    <citation type="submission" date="2016-07" db="EMBL/GenBank/DDBJ databases">
        <authorList>
            <person name="Yuval B."/>
        </authorList>
    </citation>
    <scope>NUCLEOTIDE SEQUENCE [LARGE SCALE GENOMIC DNA]</scope>
    <source>
        <strain evidence="9 10">IL</strain>
    </source>
</reference>
<feature type="region of interest" description="Disordered" evidence="6">
    <location>
        <begin position="52"/>
        <end position="74"/>
    </location>
</feature>
<dbReference type="Gene3D" id="2.30.30.100">
    <property type="match status" value="1"/>
</dbReference>
<evidence type="ECO:0000259" key="8">
    <source>
        <dbReference type="Pfam" id="PF06004"/>
    </source>
</evidence>
<dbReference type="EMBL" id="MAYS01000193">
    <property type="protein sequence ID" value="OFC62732.1"/>
    <property type="molecule type" value="Genomic_DNA"/>
</dbReference>
<evidence type="ECO:0000256" key="6">
    <source>
        <dbReference type="SAM" id="MobiDB-lite"/>
    </source>
</evidence>
<keyword evidence="4" id="KW-0564">Palmitate</keyword>
<accession>A0A1E7Z1U3</accession>
<dbReference type="InterPro" id="IPR010305">
    <property type="entry name" value="YgdI/YgdR-like"/>
</dbReference>
<evidence type="ECO:0000313" key="9">
    <source>
        <dbReference type="EMBL" id="OFC62732.1"/>
    </source>
</evidence>
<evidence type="ECO:0000256" key="1">
    <source>
        <dbReference type="ARBA" id="ARBA00022475"/>
    </source>
</evidence>
<dbReference type="AlphaFoldDB" id="A0A1E7Z1U3"/>
<evidence type="ECO:0000313" key="10">
    <source>
        <dbReference type="Proteomes" id="UP000243534"/>
    </source>
</evidence>